<dbReference type="EMBL" id="WQMT02000008">
    <property type="protein sequence ID" value="KAG9219971.1"/>
    <property type="molecule type" value="Genomic_DNA"/>
</dbReference>
<proteinExistence type="predicted"/>
<evidence type="ECO:0000313" key="1">
    <source>
        <dbReference type="EMBL" id="KAG9219971.1"/>
    </source>
</evidence>
<comment type="caution">
    <text evidence="1">The sequence shown here is derived from an EMBL/GenBank/DDBJ whole genome shotgun (WGS) entry which is preliminary data.</text>
</comment>
<reference evidence="1 2" key="1">
    <citation type="journal article" date="2021" name="Appl. Environ. Microbiol.">
        <title>Genetic linkage and physical mapping for an oyster mushroom Pleurotus cornucopiae and QTL analysis for the trait cap color.</title>
        <authorList>
            <person name="Zhang Y."/>
            <person name="Gao W."/>
            <person name="Sonnenberg A."/>
            <person name="Chen Q."/>
            <person name="Zhang J."/>
            <person name="Huang C."/>
        </authorList>
    </citation>
    <scope>NUCLEOTIDE SEQUENCE [LARGE SCALE GENOMIC DNA]</scope>
    <source>
        <strain evidence="1">CCMSSC00406</strain>
    </source>
</reference>
<gene>
    <name evidence="1" type="ORF">CCMSSC00406_0006884</name>
</gene>
<dbReference type="Proteomes" id="UP000824881">
    <property type="component" value="Unassembled WGS sequence"/>
</dbReference>
<sequence>MPELQTVTTDKKRGRSRGPHQKPASNSTTRINGAEKRKAKARKAKAGGARGPSQVTKNRNKHSKQQALSVGAAHSHSNSPATVKSKAKDSGRNSIENVSARRGSASSSISHPKASTLTPATPRPQPLSPISSMKAKPRNSKQQRKLPPPSGSLKPPTHTSRTNLPTIAARSISQSRKNSKGENPSRRITPSLSHARADAQSSQPSSPLHAQYTAPKHNILPGRNPNSRGTLCSLQYRREERLT</sequence>
<keyword evidence="2" id="KW-1185">Reference proteome</keyword>
<evidence type="ECO:0000313" key="2">
    <source>
        <dbReference type="Proteomes" id="UP000824881"/>
    </source>
</evidence>
<organism evidence="1 2">
    <name type="scientific">Pleurotus cornucopiae</name>
    <name type="common">Cornucopia mushroom</name>
    <dbReference type="NCBI Taxonomy" id="5321"/>
    <lineage>
        <taxon>Eukaryota</taxon>
        <taxon>Fungi</taxon>
        <taxon>Dikarya</taxon>
        <taxon>Basidiomycota</taxon>
        <taxon>Agaricomycotina</taxon>
        <taxon>Agaricomycetes</taxon>
        <taxon>Agaricomycetidae</taxon>
        <taxon>Agaricales</taxon>
        <taxon>Pleurotineae</taxon>
        <taxon>Pleurotaceae</taxon>
        <taxon>Pleurotus</taxon>
    </lineage>
</organism>
<name>A0ACB7IQ23_PLECO</name>
<protein>
    <submittedName>
        <fullName evidence="1">Uncharacterized protein</fullName>
    </submittedName>
</protein>
<accession>A0ACB7IQ23</accession>